<proteinExistence type="predicted"/>
<keyword evidence="3" id="KW-1185">Reference proteome</keyword>
<dbReference type="InterPro" id="IPR001229">
    <property type="entry name" value="Jacalin-like_lectin_dom"/>
</dbReference>
<evidence type="ECO:0000313" key="3">
    <source>
        <dbReference type="Proteomes" id="UP000688137"/>
    </source>
</evidence>
<dbReference type="EMBL" id="CAJJDM010000036">
    <property type="protein sequence ID" value="CAD8065039.1"/>
    <property type="molecule type" value="Genomic_DNA"/>
</dbReference>
<dbReference type="AlphaFoldDB" id="A0A8S1LDT8"/>
<sequence length="171" mass="19507">MHAVPEHVTIGLPREGLHTFDDKTELAKHPAPYRIKEIEVQYTDEHIIGTVFKYADAKGHTIEGHDIEKFKPFGHLFGKVHKKHFKIDDDDEILEISGHAGARINELKFKTYRGKEESFGVKNGVHFVYSFPGHTFGAVSGGYEKHLDFIRIHVNELPPAKHHLKIIIIKS</sequence>
<evidence type="ECO:0000313" key="2">
    <source>
        <dbReference type="EMBL" id="CAD8065039.1"/>
    </source>
</evidence>
<comment type="caution">
    <text evidence="2">The sequence shown here is derived from an EMBL/GenBank/DDBJ whole genome shotgun (WGS) entry which is preliminary data.</text>
</comment>
<feature type="domain" description="Jacalin-type lectin" evidence="1">
    <location>
        <begin position="34"/>
        <end position="150"/>
    </location>
</feature>
<protein>
    <recommendedName>
        <fullName evidence="1">Jacalin-type lectin domain-containing protein</fullName>
    </recommendedName>
</protein>
<organism evidence="2 3">
    <name type="scientific">Paramecium primaurelia</name>
    <dbReference type="NCBI Taxonomy" id="5886"/>
    <lineage>
        <taxon>Eukaryota</taxon>
        <taxon>Sar</taxon>
        <taxon>Alveolata</taxon>
        <taxon>Ciliophora</taxon>
        <taxon>Intramacronucleata</taxon>
        <taxon>Oligohymenophorea</taxon>
        <taxon>Peniculida</taxon>
        <taxon>Parameciidae</taxon>
        <taxon>Paramecium</taxon>
    </lineage>
</organism>
<dbReference type="Pfam" id="PF01419">
    <property type="entry name" value="Jacalin"/>
    <property type="match status" value="1"/>
</dbReference>
<gene>
    <name evidence="2" type="ORF">PPRIM_AZ9-3.1.T0370067</name>
</gene>
<reference evidence="2" key="1">
    <citation type="submission" date="2021-01" db="EMBL/GenBank/DDBJ databases">
        <authorList>
            <consortium name="Genoscope - CEA"/>
            <person name="William W."/>
        </authorList>
    </citation>
    <scope>NUCLEOTIDE SEQUENCE</scope>
</reference>
<dbReference type="OMA" id="EHIIGTV"/>
<dbReference type="Proteomes" id="UP000688137">
    <property type="component" value="Unassembled WGS sequence"/>
</dbReference>
<accession>A0A8S1LDT8</accession>
<name>A0A8S1LDT8_PARPR</name>
<evidence type="ECO:0000259" key="1">
    <source>
        <dbReference type="Pfam" id="PF01419"/>
    </source>
</evidence>